<dbReference type="Pfam" id="PF00855">
    <property type="entry name" value="PWWP"/>
    <property type="match status" value="1"/>
</dbReference>
<protein>
    <recommendedName>
        <fullName evidence="1">PWWP domain-containing protein</fullName>
    </recommendedName>
</protein>
<accession>A0A418BU47</accession>
<evidence type="ECO:0000313" key="3">
    <source>
        <dbReference type="Proteomes" id="UP000283543"/>
    </source>
</evidence>
<feature type="domain" description="PWWP" evidence="1">
    <location>
        <begin position="101"/>
        <end position="149"/>
    </location>
</feature>
<dbReference type="PROSITE" id="PS50812">
    <property type="entry name" value="PWWP"/>
    <property type="match status" value="1"/>
</dbReference>
<name>A0A418BU47_APHAT</name>
<dbReference type="InterPro" id="IPR000313">
    <property type="entry name" value="PWWP_dom"/>
</dbReference>
<dbReference type="EMBL" id="QUTB01005836">
    <property type="protein sequence ID" value="RHY53071.1"/>
    <property type="molecule type" value="Genomic_DNA"/>
</dbReference>
<gene>
    <name evidence="2" type="ORF">DYB34_001647</name>
</gene>
<evidence type="ECO:0000313" key="2">
    <source>
        <dbReference type="EMBL" id="RHY53071.1"/>
    </source>
</evidence>
<dbReference type="AlphaFoldDB" id="A0A418BU47"/>
<dbReference type="SUPFAM" id="SSF63748">
    <property type="entry name" value="Tudor/PWWP/MBT"/>
    <property type="match status" value="1"/>
</dbReference>
<dbReference type="Proteomes" id="UP000283543">
    <property type="component" value="Unassembled WGS sequence"/>
</dbReference>
<dbReference type="Gene3D" id="2.30.30.140">
    <property type="match status" value="1"/>
</dbReference>
<feature type="non-terminal residue" evidence="2">
    <location>
        <position position="1"/>
    </location>
</feature>
<organism evidence="2 3">
    <name type="scientific">Aphanomyces astaci</name>
    <name type="common">Crayfish plague agent</name>
    <dbReference type="NCBI Taxonomy" id="112090"/>
    <lineage>
        <taxon>Eukaryota</taxon>
        <taxon>Sar</taxon>
        <taxon>Stramenopiles</taxon>
        <taxon>Oomycota</taxon>
        <taxon>Saprolegniomycetes</taxon>
        <taxon>Saprolegniales</taxon>
        <taxon>Verrucalvaceae</taxon>
        <taxon>Aphanomyces</taxon>
    </lineage>
</organism>
<sequence>ALHKVSGRMKEWNCPDQLELMQGEHSGLRHEELFEDFSLAVIEAEQYLAADDTSRTLPQLTKADMGMSGDDDDTSAALSCQELDQGHADEDDGAAVVDVPFDCLAWGRSRGYPWWPAYVCDPLHMRPDLVALGNEQPSRGLVYNLDIWF</sequence>
<evidence type="ECO:0000259" key="1">
    <source>
        <dbReference type="PROSITE" id="PS50812"/>
    </source>
</evidence>
<dbReference type="CDD" id="cd05162">
    <property type="entry name" value="PWWP"/>
    <property type="match status" value="1"/>
</dbReference>
<proteinExistence type="predicted"/>
<comment type="caution">
    <text evidence="2">The sequence shown here is derived from an EMBL/GenBank/DDBJ whole genome shotgun (WGS) entry which is preliminary data.</text>
</comment>
<reference evidence="2 3" key="1">
    <citation type="submission" date="2018-08" db="EMBL/GenBank/DDBJ databases">
        <title>Aphanomyces genome sequencing and annotation.</title>
        <authorList>
            <person name="Minardi D."/>
            <person name="Oidtmann B."/>
            <person name="Van Der Giezen M."/>
            <person name="Studholme D.J."/>
        </authorList>
    </citation>
    <scope>NUCLEOTIDE SEQUENCE [LARGE SCALE GENOMIC DNA]</scope>
    <source>
        <strain evidence="2 3">Si</strain>
    </source>
</reference>